<evidence type="ECO:0000256" key="8">
    <source>
        <dbReference type="ARBA" id="ARBA00022490"/>
    </source>
</evidence>
<evidence type="ECO:0000256" key="2">
    <source>
        <dbReference type="ARBA" id="ARBA00003968"/>
    </source>
</evidence>
<feature type="domain" description="Phosphoribosyltransferase" evidence="13">
    <location>
        <begin position="44"/>
        <end position="148"/>
    </location>
</feature>
<evidence type="ECO:0000256" key="6">
    <source>
        <dbReference type="ARBA" id="ARBA00011738"/>
    </source>
</evidence>
<proteinExistence type="inferred from homology"/>
<dbReference type="PANTHER" id="PTHR32315:SF3">
    <property type="entry name" value="ADENINE PHOSPHORIBOSYLTRANSFERASE"/>
    <property type="match status" value="1"/>
</dbReference>
<evidence type="ECO:0000256" key="3">
    <source>
        <dbReference type="ARBA" id="ARBA00004496"/>
    </source>
</evidence>
<dbReference type="PANTHER" id="PTHR32315">
    <property type="entry name" value="ADENINE PHOSPHORIBOSYLTRANSFERASE"/>
    <property type="match status" value="1"/>
</dbReference>
<comment type="subcellular location">
    <subcellularLocation>
        <location evidence="3 12">Cytoplasm</location>
    </subcellularLocation>
</comment>
<dbReference type="NCBIfam" id="NF002636">
    <property type="entry name" value="PRK02304.1-5"/>
    <property type="match status" value="1"/>
</dbReference>
<keyword evidence="15" id="KW-1185">Reference proteome</keyword>
<evidence type="ECO:0000259" key="13">
    <source>
        <dbReference type="Pfam" id="PF00156"/>
    </source>
</evidence>
<dbReference type="NCBIfam" id="NF002633">
    <property type="entry name" value="PRK02304.1-2"/>
    <property type="match status" value="1"/>
</dbReference>
<organism evidence="14 15">
    <name type="scientific">Citroniella saccharovorans</name>
    <dbReference type="NCBI Taxonomy" id="2053367"/>
    <lineage>
        <taxon>Bacteria</taxon>
        <taxon>Bacillati</taxon>
        <taxon>Bacillota</taxon>
        <taxon>Tissierellia</taxon>
        <taxon>Tissierellales</taxon>
        <taxon>Peptoniphilaceae</taxon>
        <taxon>Citroniella</taxon>
    </lineage>
</organism>
<comment type="caution">
    <text evidence="14">The sequence shown here is derived from an EMBL/GenBank/DDBJ whole genome shotgun (WGS) entry which is preliminary data.</text>
</comment>
<dbReference type="GO" id="GO:0003999">
    <property type="term" value="F:adenine phosphoribosyltransferase activity"/>
    <property type="evidence" value="ECO:0007669"/>
    <property type="project" value="UniProtKB-UniRule"/>
</dbReference>
<dbReference type="Pfam" id="PF00156">
    <property type="entry name" value="Pribosyltran"/>
    <property type="match status" value="1"/>
</dbReference>
<evidence type="ECO:0000256" key="4">
    <source>
        <dbReference type="ARBA" id="ARBA00004659"/>
    </source>
</evidence>
<dbReference type="InterPro" id="IPR029057">
    <property type="entry name" value="PRTase-like"/>
</dbReference>
<dbReference type="GO" id="GO:0002055">
    <property type="term" value="F:adenine binding"/>
    <property type="evidence" value="ECO:0007669"/>
    <property type="project" value="TreeGrafter"/>
</dbReference>
<dbReference type="InterPro" id="IPR000836">
    <property type="entry name" value="PRTase_dom"/>
</dbReference>
<evidence type="ECO:0000256" key="5">
    <source>
        <dbReference type="ARBA" id="ARBA00008391"/>
    </source>
</evidence>
<dbReference type="GO" id="GO:0044209">
    <property type="term" value="P:AMP salvage"/>
    <property type="evidence" value="ECO:0007669"/>
    <property type="project" value="UniProtKB-UniRule"/>
</dbReference>
<evidence type="ECO:0000256" key="9">
    <source>
        <dbReference type="ARBA" id="ARBA00022676"/>
    </source>
</evidence>
<dbReference type="GO" id="GO:0005737">
    <property type="term" value="C:cytoplasm"/>
    <property type="evidence" value="ECO:0007669"/>
    <property type="project" value="UniProtKB-SubCell"/>
</dbReference>
<dbReference type="InterPro" id="IPR050054">
    <property type="entry name" value="UPRTase/APRTase"/>
</dbReference>
<comment type="pathway">
    <text evidence="4 12">Purine metabolism; AMP biosynthesis via salvage pathway; AMP from adenine: step 1/1.</text>
</comment>
<name>A0AAW9MU35_9FIRM</name>
<dbReference type="FunFam" id="3.40.50.2020:FF:000004">
    <property type="entry name" value="Adenine phosphoribosyltransferase"/>
    <property type="match status" value="1"/>
</dbReference>
<dbReference type="Gene3D" id="3.40.50.2020">
    <property type="match status" value="1"/>
</dbReference>
<comment type="function">
    <text evidence="2 12">Catalyzes a salvage reaction resulting in the formation of AMP, that is energically less costly than de novo synthesis.</text>
</comment>
<evidence type="ECO:0000256" key="7">
    <source>
        <dbReference type="ARBA" id="ARBA00011893"/>
    </source>
</evidence>
<evidence type="ECO:0000313" key="14">
    <source>
        <dbReference type="EMBL" id="MEB3428443.1"/>
    </source>
</evidence>
<dbReference type="Proteomes" id="UP001357733">
    <property type="component" value="Unassembled WGS sequence"/>
</dbReference>
<dbReference type="SUPFAM" id="SSF53271">
    <property type="entry name" value="PRTase-like"/>
    <property type="match status" value="1"/>
</dbReference>
<evidence type="ECO:0000313" key="15">
    <source>
        <dbReference type="Proteomes" id="UP001357733"/>
    </source>
</evidence>
<gene>
    <name evidence="12" type="primary">apt</name>
    <name evidence="14" type="ORF">VLK81_00005</name>
</gene>
<comment type="catalytic activity">
    <reaction evidence="1 12">
        <text>AMP + diphosphate = 5-phospho-alpha-D-ribose 1-diphosphate + adenine</text>
        <dbReference type="Rhea" id="RHEA:16609"/>
        <dbReference type="ChEBI" id="CHEBI:16708"/>
        <dbReference type="ChEBI" id="CHEBI:33019"/>
        <dbReference type="ChEBI" id="CHEBI:58017"/>
        <dbReference type="ChEBI" id="CHEBI:456215"/>
        <dbReference type="EC" id="2.4.2.7"/>
    </reaction>
</comment>
<accession>A0AAW9MU35</accession>
<dbReference type="CDD" id="cd06223">
    <property type="entry name" value="PRTases_typeI"/>
    <property type="match status" value="1"/>
</dbReference>
<dbReference type="NCBIfam" id="NF002634">
    <property type="entry name" value="PRK02304.1-3"/>
    <property type="match status" value="1"/>
</dbReference>
<dbReference type="EC" id="2.4.2.7" evidence="7 12"/>
<dbReference type="GO" id="GO:0016208">
    <property type="term" value="F:AMP binding"/>
    <property type="evidence" value="ECO:0007669"/>
    <property type="project" value="TreeGrafter"/>
</dbReference>
<dbReference type="GO" id="GO:0006166">
    <property type="term" value="P:purine ribonucleoside salvage"/>
    <property type="evidence" value="ECO:0007669"/>
    <property type="project" value="UniProtKB-UniRule"/>
</dbReference>
<dbReference type="GO" id="GO:0006168">
    <property type="term" value="P:adenine salvage"/>
    <property type="evidence" value="ECO:0007669"/>
    <property type="project" value="InterPro"/>
</dbReference>
<reference evidence="14 15" key="1">
    <citation type="submission" date="2024-01" db="EMBL/GenBank/DDBJ databases">
        <title>Complete genome sequence of Citroniella saccharovorans strain M6.X9, isolated from human fecal sample.</title>
        <authorList>
            <person name="Cheng G."/>
            <person name="Westerholm M."/>
            <person name="Schnurer A."/>
        </authorList>
    </citation>
    <scope>NUCLEOTIDE SEQUENCE [LARGE SCALE GENOMIC DNA]</scope>
    <source>
        <strain evidence="14 15">DSM 29873</strain>
    </source>
</reference>
<evidence type="ECO:0000256" key="11">
    <source>
        <dbReference type="ARBA" id="ARBA00022726"/>
    </source>
</evidence>
<evidence type="ECO:0000256" key="10">
    <source>
        <dbReference type="ARBA" id="ARBA00022679"/>
    </source>
</evidence>
<dbReference type="RefSeq" id="WP_324618530.1">
    <property type="nucleotide sequence ID" value="NZ_JAYKOT010000001.1"/>
</dbReference>
<dbReference type="InterPro" id="IPR005764">
    <property type="entry name" value="Ade_phspho_trans"/>
</dbReference>
<dbReference type="EMBL" id="JAYKOT010000001">
    <property type="protein sequence ID" value="MEB3428443.1"/>
    <property type="molecule type" value="Genomic_DNA"/>
</dbReference>
<evidence type="ECO:0000256" key="12">
    <source>
        <dbReference type="HAMAP-Rule" id="MF_00004"/>
    </source>
</evidence>
<comment type="subunit">
    <text evidence="6 12">Homodimer.</text>
</comment>
<protein>
    <recommendedName>
        <fullName evidence="7 12">Adenine phosphoribosyltransferase</fullName>
        <shortName evidence="12">APRT</shortName>
        <ecNumber evidence="7 12">2.4.2.7</ecNumber>
    </recommendedName>
</protein>
<keyword evidence="10 12" id="KW-0808">Transferase</keyword>
<keyword evidence="11 12" id="KW-0660">Purine salvage</keyword>
<comment type="similarity">
    <text evidence="5 12">Belongs to the purine/pyrimidine phosphoribosyltransferase family.</text>
</comment>
<dbReference type="NCBIfam" id="TIGR01090">
    <property type="entry name" value="apt"/>
    <property type="match status" value="1"/>
</dbReference>
<sequence length="172" mass="19114">MNLKDYIDIIEDFPTEGISFKDITKLAANNEAFDYTIEELKKELEKEEIEYIIGPEARGFLFGSAVAYAMGVGFIPVRKEGKLPGEVISYTYKKEYGEDRLEIKKNAFKEGAKVAIVDDLLATGGTVKAATDLLKSMGADVRALAFVIELTELGGRELNKDVDIISLVKYPY</sequence>
<dbReference type="AlphaFoldDB" id="A0AAW9MU35"/>
<dbReference type="HAMAP" id="MF_00004">
    <property type="entry name" value="Aden_phosphoribosyltr"/>
    <property type="match status" value="1"/>
</dbReference>
<keyword evidence="9 12" id="KW-0328">Glycosyltransferase</keyword>
<keyword evidence="8 12" id="KW-0963">Cytoplasm</keyword>
<evidence type="ECO:0000256" key="1">
    <source>
        <dbReference type="ARBA" id="ARBA00000868"/>
    </source>
</evidence>